<dbReference type="Pfam" id="PF01433">
    <property type="entry name" value="Peptidase_M1"/>
    <property type="match status" value="1"/>
</dbReference>
<evidence type="ECO:0000259" key="2">
    <source>
        <dbReference type="Pfam" id="PF01433"/>
    </source>
</evidence>
<feature type="signal peptide" evidence="1">
    <location>
        <begin position="1"/>
        <end position="19"/>
    </location>
</feature>
<dbReference type="SUPFAM" id="SSF55486">
    <property type="entry name" value="Metalloproteases ('zincins'), catalytic domain"/>
    <property type="match status" value="1"/>
</dbReference>
<dbReference type="GO" id="GO:0008237">
    <property type="term" value="F:metallopeptidase activity"/>
    <property type="evidence" value="ECO:0007669"/>
    <property type="project" value="InterPro"/>
</dbReference>
<dbReference type="CDD" id="cd09604">
    <property type="entry name" value="M1_APN_like"/>
    <property type="match status" value="1"/>
</dbReference>
<dbReference type="InterPro" id="IPR014782">
    <property type="entry name" value="Peptidase_M1_dom"/>
</dbReference>
<dbReference type="EMBL" id="QPMM01000018">
    <property type="protein sequence ID" value="RFS18888.1"/>
    <property type="molecule type" value="Genomic_DNA"/>
</dbReference>
<feature type="domain" description="Peptidase M1 membrane alanine aminopeptidase" evidence="2">
    <location>
        <begin position="374"/>
        <end position="525"/>
    </location>
</feature>
<dbReference type="Proteomes" id="UP000260644">
    <property type="component" value="Unassembled WGS sequence"/>
</dbReference>
<proteinExistence type="predicted"/>
<protein>
    <submittedName>
        <fullName evidence="3">Peptidase</fullName>
    </submittedName>
</protein>
<keyword evidence="4" id="KW-1185">Reference proteome</keyword>
<reference evidence="3 4" key="1">
    <citation type="submission" date="2018-07" db="EMBL/GenBank/DDBJ databases">
        <title>Chitinophaga K2CV101002-2 sp. nov., isolated from a monsoon evergreen broad-leaved forest soil.</title>
        <authorList>
            <person name="Lv Y."/>
        </authorList>
    </citation>
    <scope>NUCLEOTIDE SEQUENCE [LARGE SCALE GENOMIC DNA]</scope>
    <source>
        <strain evidence="3 4">GDMCC 1.1288</strain>
    </source>
</reference>
<dbReference type="GO" id="GO:0008270">
    <property type="term" value="F:zinc ion binding"/>
    <property type="evidence" value="ECO:0007669"/>
    <property type="project" value="InterPro"/>
</dbReference>
<keyword evidence="1" id="KW-0732">Signal</keyword>
<dbReference type="Gene3D" id="1.10.390.10">
    <property type="entry name" value="Neutral Protease Domain 2"/>
    <property type="match status" value="1"/>
</dbReference>
<dbReference type="RefSeq" id="WP_116978790.1">
    <property type="nucleotide sequence ID" value="NZ_QPMM01000018.1"/>
</dbReference>
<evidence type="ECO:0000313" key="3">
    <source>
        <dbReference type="EMBL" id="RFS18888.1"/>
    </source>
</evidence>
<dbReference type="AlphaFoldDB" id="A0A3E1Y2I0"/>
<dbReference type="InterPro" id="IPR027268">
    <property type="entry name" value="Peptidase_M4/M1_CTD_sf"/>
</dbReference>
<comment type="caution">
    <text evidence="3">The sequence shown here is derived from an EMBL/GenBank/DDBJ whole genome shotgun (WGS) entry which is preliminary data.</text>
</comment>
<evidence type="ECO:0000256" key="1">
    <source>
        <dbReference type="SAM" id="SignalP"/>
    </source>
</evidence>
<sequence length="621" mass="70761">MRKLILLGSLLFCMLAVNAQTPLYMPRNFEKAYQNQTRSYSGAPGPKYWQNSATYDIQVNFDPATNLVSGKETIVYTNNSPDNIYMLNFKIFPNLYQKGNIRNMAVSPEDITDGVKITNININDSINPPNPDRIAGTNYFVGVPELKTGNNVKISMSFSYTLNKGSHIRTGSVDSSSWFIAYFFPRIAVYDDINGWDINSYRGITEFYNDFCNFRVSITVPGTFQVWATGDLMNGKDIYTDKIQQRINLAEKQDAIIDIIDSLSLKDKSIVQKQPSHTWIFEAKNVTDFAFALSDHYLWKSTSVEVDPVTKRRTRVDAVFNPSHADYYEVIKYARGTVYNMSYFFPKWPFPYSHETVFDGLDQMEYPMMANDNPLANRAEAIELSVHEIFHTMFPFYMGINETLYAWMDEGWASIGEWLITPKIDSSIIDNYGINTYSAFAGNYTDLPIITPSTQLTESVYATNSYGKTALGYFYVRDMLGDSLFEKALHLYISRWHGKHPEPYDFFYSMNEGAGRNMNWFWKSWFFDSGFPDLAIGKVSQNNKSGSVEVISKGNKPVPVDLTIEFANGSTIKVHKAIDCWEKGNKTVTVTFPATQKIMKVVLGNNRTADVDPSNNEYVVK</sequence>
<gene>
    <name evidence="3" type="ORF">DVR12_26275</name>
</gene>
<feature type="chain" id="PRO_5017781282" evidence="1">
    <location>
        <begin position="20"/>
        <end position="621"/>
    </location>
</feature>
<accession>A0A3E1Y2I0</accession>
<name>A0A3E1Y2I0_9BACT</name>
<dbReference type="OrthoDB" id="9814383at2"/>
<organism evidence="3 4">
    <name type="scientific">Chitinophaga silvatica</name>
    <dbReference type="NCBI Taxonomy" id="2282649"/>
    <lineage>
        <taxon>Bacteria</taxon>
        <taxon>Pseudomonadati</taxon>
        <taxon>Bacteroidota</taxon>
        <taxon>Chitinophagia</taxon>
        <taxon>Chitinophagales</taxon>
        <taxon>Chitinophagaceae</taxon>
        <taxon>Chitinophaga</taxon>
    </lineage>
</organism>
<evidence type="ECO:0000313" key="4">
    <source>
        <dbReference type="Proteomes" id="UP000260644"/>
    </source>
</evidence>